<dbReference type="Gene3D" id="3.30.70.3270">
    <property type="match status" value="1"/>
</dbReference>
<accession>A0A1C7IBE9</accession>
<dbReference type="Pfam" id="PF01558">
    <property type="entry name" value="POR"/>
    <property type="match status" value="1"/>
</dbReference>
<dbReference type="GO" id="GO:0046872">
    <property type="term" value="F:metal ion binding"/>
    <property type="evidence" value="ECO:0007669"/>
    <property type="project" value="UniProtKB-KW"/>
</dbReference>
<dbReference type="STRING" id="1796616.A4V09_15255"/>
<evidence type="ECO:0000256" key="4">
    <source>
        <dbReference type="ARBA" id="ARBA00023014"/>
    </source>
</evidence>
<keyword evidence="1" id="KW-0479">Metal-binding</keyword>
<organism evidence="6 7">
    <name type="scientific">Blautia pseudococcoides</name>
    <dbReference type="NCBI Taxonomy" id="1796616"/>
    <lineage>
        <taxon>Bacteria</taxon>
        <taxon>Bacillati</taxon>
        <taxon>Bacillota</taxon>
        <taxon>Clostridia</taxon>
        <taxon>Lachnospirales</taxon>
        <taxon>Lachnospiraceae</taxon>
        <taxon>Blautia</taxon>
    </lineage>
</organism>
<evidence type="ECO:0000313" key="7">
    <source>
        <dbReference type="Proteomes" id="UP000092574"/>
    </source>
</evidence>
<keyword evidence="4" id="KW-0411">Iron-sulfur</keyword>
<dbReference type="InterPro" id="IPR017900">
    <property type="entry name" value="4Fe4S_Fe_S_CS"/>
</dbReference>
<evidence type="ECO:0000313" key="6">
    <source>
        <dbReference type="EMBL" id="ANU76996.1"/>
    </source>
</evidence>
<keyword evidence="3" id="KW-0408">Iron</keyword>
<dbReference type="InterPro" id="IPR017896">
    <property type="entry name" value="4Fe4S_Fe-S-bd"/>
</dbReference>
<evidence type="ECO:0000256" key="2">
    <source>
        <dbReference type="ARBA" id="ARBA00023002"/>
    </source>
</evidence>
<evidence type="ECO:0000259" key="5">
    <source>
        <dbReference type="PROSITE" id="PS51379"/>
    </source>
</evidence>
<keyword evidence="2" id="KW-0560">Oxidoreductase</keyword>
<dbReference type="PROSITE" id="PS00198">
    <property type="entry name" value="4FE4S_FER_1"/>
    <property type="match status" value="2"/>
</dbReference>
<sequence>MDEKINLPIVNEEGCFEIRLESIGGLGANLCGKLLGELGASYLGLNASSFSSYGSEKRGSPVKAFIRWCEPDREIRISSPVEKPHILGLFHEALAGKLPVTAGVWEETKIVINSPDSPNDLRERLKLYGGSIYAVDALKIAMESKSRVNMVMLGAVVKAVGFIPLERAYDLVRDTVGKKYPALLERNLEGVKRGYEAAREVYFAPDGQYEKVPYKEAENQWGYKNAPYGGVNTRYGSTVSNDLSASREGYIPLFIQDRCINCGLCDSTCPDMVFRFEKGEYKGKEAMVNKGLDYHHCKGCLRCVDVCPVNALVQGVEREHPDKKWFVRNKDLIVDHLEFEDAGANSWITSDSYLEERRIDGGLV</sequence>
<dbReference type="NCBIfam" id="TIGR02175">
    <property type="entry name" value="PorC_KorC"/>
    <property type="match status" value="1"/>
</dbReference>
<dbReference type="Pfam" id="PF12838">
    <property type="entry name" value="Fer4_7"/>
    <property type="match status" value="1"/>
</dbReference>
<dbReference type="AlphaFoldDB" id="A0A1C7IBE9"/>
<dbReference type="OrthoDB" id="9794954at2"/>
<dbReference type="KEGG" id="byl:A4V09_15255"/>
<keyword evidence="7" id="KW-1185">Reference proteome</keyword>
<dbReference type="RefSeq" id="WP_065543144.1">
    <property type="nucleotide sequence ID" value="NZ_CP015405.2"/>
</dbReference>
<proteinExistence type="predicted"/>
<name>A0A1C7IBE9_9FIRM</name>
<gene>
    <name evidence="6" type="ORF">A4V09_15255</name>
</gene>
<dbReference type="InterPro" id="IPR051626">
    <property type="entry name" value="Oxidoreductase_gamma_subunit"/>
</dbReference>
<dbReference type="Proteomes" id="UP000092574">
    <property type="component" value="Chromosome"/>
</dbReference>
<dbReference type="InterPro" id="IPR019752">
    <property type="entry name" value="Pyrv/ketoisovalerate_OxRed_cat"/>
</dbReference>
<dbReference type="SUPFAM" id="SSF54862">
    <property type="entry name" value="4Fe-4S ferredoxins"/>
    <property type="match status" value="1"/>
</dbReference>
<dbReference type="InterPro" id="IPR002869">
    <property type="entry name" value="Pyrv_flavodox_OxRed_cen"/>
</dbReference>
<reference evidence="6" key="1">
    <citation type="submission" date="2017-04" db="EMBL/GenBank/DDBJ databases">
        <title>Complete Genome Sequences of Twelve Strains of a Stable Defined Moderately Diverse Mouse Microbiota 2 (sDMDMm2).</title>
        <authorList>
            <person name="Uchimura Y."/>
            <person name="Wyss M."/>
            <person name="Brugiroux S."/>
            <person name="Limenitakis J.P."/>
            <person name="Stecher B."/>
            <person name="McCoy K.D."/>
            <person name="Macpherson A.J."/>
        </authorList>
    </citation>
    <scope>NUCLEOTIDE SEQUENCE</scope>
    <source>
        <strain evidence="6">YL58</strain>
    </source>
</reference>
<dbReference type="PANTHER" id="PTHR43366:SF1">
    <property type="entry name" value="PYRUVATE SYNTHASE SUBUNIT PORC"/>
    <property type="match status" value="1"/>
</dbReference>
<evidence type="ECO:0000256" key="1">
    <source>
        <dbReference type="ARBA" id="ARBA00022723"/>
    </source>
</evidence>
<feature type="domain" description="4Fe-4S ferredoxin-type" evidence="5">
    <location>
        <begin position="250"/>
        <end position="279"/>
    </location>
</feature>
<evidence type="ECO:0000256" key="3">
    <source>
        <dbReference type="ARBA" id="ARBA00023004"/>
    </source>
</evidence>
<dbReference type="InterPro" id="IPR011894">
    <property type="entry name" value="PorC_KorC"/>
</dbReference>
<dbReference type="EMBL" id="CP015405">
    <property type="protein sequence ID" value="ANU76996.1"/>
    <property type="molecule type" value="Genomic_DNA"/>
</dbReference>
<dbReference type="GO" id="GO:0016625">
    <property type="term" value="F:oxidoreductase activity, acting on the aldehyde or oxo group of donors, iron-sulfur protein as acceptor"/>
    <property type="evidence" value="ECO:0007669"/>
    <property type="project" value="InterPro"/>
</dbReference>
<feature type="domain" description="4Fe-4S ferredoxin-type" evidence="5">
    <location>
        <begin position="288"/>
        <end position="317"/>
    </location>
</feature>
<protein>
    <submittedName>
        <fullName evidence="6">Ferredoxin</fullName>
    </submittedName>
</protein>
<dbReference type="PROSITE" id="PS51379">
    <property type="entry name" value="4FE4S_FER_2"/>
    <property type="match status" value="2"/>
</dbReference>
<dbReference type="GO" id="GO:0051536">
    <property type="term" value="F:iron-sulfur cluster binding"/>
    <property type="evidence" value="ECO:0007669"/>
    <property type="project" value="UniProtKB-KW"/>
</dbReference>
<dbReference type="PANTHER" id="PTHR43366">
    <property type="entry name" value="PYRUVATE SYNTHASE SUBUNIT PORC"/>
    <property type="match status" value="1"/>
</dbReference>
<dbReference type="SUPFAM" id="SSF53323">
    <property type="entry name" value="Pyruvate-ferredoxin oxidoreductase, PFOR, domain III"/>
    <property type="match status" value="1"/>
</dbReference>
<dbReference type="Gene3D" id="3.40.920.10">
    <property type="entry name" value="Pyruvate-ferredoxin oxidoreductase, PFOR, domain III"/>
    <property type="match status" value="1"/>
</dbReference>